<sequence length="38" mass="4422">MTKYSPSFKQQAIKFIFNTVKQLSDPSAFLVCELAKRR</sequence>
<dbReference type="AlphaFoldDB" id="A0A4V7I700"/>
<proteinExistence type="predicted"/>
<dbReference type="Proteomes" id="UP000019091">
    <property type="component" value="Chromosome"/>
</dbReference>
<evidence type="ECO:0000313" key="1">
    <source>
        <dbReference type="EMBL" id="AHG80801.1"/>
    </source>
</evidence>
<dbReference type="EMBL" id="CP006954">
    <property type="protein sequence ID" value="AHG80801.1"/>
    <property type="molecule type" value="Genomic_DNA"/>
</dbReference>
<dbReference type="KEGG" id="btre:F542_830"/>
<evidence type="ECO:0000313" key="2">
    <source>
        <dbReference type="Proteomes" id="UP000019091"/>
    </source>
</evidence>
<organism evidence="1 2">
    <name type="scientific">Bibersteinia trehalosi USDA-ARS-USMARC-188</name>
    <dbReference type="NCBI Taxonomy" id="1263829"/>
    <lineage>
        <taxon>Bacteria</taxon>
        <taxon>Pseudomonadati</taxon>
        <taxon>Pseudomonadota</taxon>
        <taxon>Gammaproteobacteria</taxon>
        <taxon>Pasteurellales</taxon>
        <taxon>Pasteurellaceae</taxon>
        <taxon>Bibersteinia</taxon>
    </lineage>
</organism>
<reference evidence="1 2" key="1">
    <citation type="journal article" date="2014" name="Genome Announc.">
        <title>Complete Closed Genome Sequences of Three Bibersteinia trehalosi Nasopharyngeal Isolates from Cattle with Shipping Fever.</title>
        <authorList>
            <person name="Harhay G.P."/>
            <person name="McVey D.S."/>
            <person name="Koren S."/>
            <person name="Phillippy A.M."/>
            <person name="Bono J."/>
            <person name="Harhay D.M."/>
            <person name="Clawson M.L."/>
            <person name="Heaton M.P."/>
            <person name="Chitko-McKown C.G."/>
            <person name="Korlach J."/>
            <person name="Smith T.P."/>
        </authorList>
    </citation>
    <scope>NUCLEOTIDE SEQUENCE [LARGE SCALE GENOMIC DNA]</scope>
    <source>
        <strain evidence="1 2">USDA-ARS-USMARC-188</strain>
    </source>
</reference>
<protein>
    <submittedName>
        <fullName evidence="1">Uncharacterized protein</fullName>
    </submittedName>
</protein>
<gene>
    <name evidence="1" type="ORF">F542_830</name>
</gene>
<name>A0A4V7I700_BIBTR</name>
<accession>A0A4V7I700</accession>